<dbReference type="Proteomes" id="UP001168821">
    <property type="component" value="Unassembled WGS sequence"/>
</dbReference>
<accession>A0AA38I9R5</accession>
<keyword evidence="3" id="KW-1185">Reference proteome</keyword>
<dbReference type="Pfam" id="PF16012">
    <property type="entry name" value="DUF4780"/>
    <property type="match status" value="1"/>
</dbReference>
<feature type="domain" description="DUF4780" evidence="1">
    <location>
        <begin position="14"/>
        <end position="86"/>
    </location>
</feature>
<organism evidence="2 3">
    <name type="scientific">Zophobas morio</name>
    <dbReference type="NCBI Taxonomy" id="2755281"/>
    <lineage>
        <taxon>Eukaryota</taxon>
        <taxon>Metazoa</taxon>
        <taxon>Ecdysozoa</taxon>
        <taxon>Arthropoda</taxon>
        <taxon>Hexapoda</taxon>
        <taxon>Insecta</taxon>
        <taxon>Pterygota</taxon>
        <taxon>Neoptera</taxon>
        <taxon>Endopterygota</taxon>
        <taxon>Coleoptera</taxon>
        <taxon>Polyphaga</taxon>
        <taxon>Cucujiformia</taxon>
        <taxon>Tenebrionidae</taxon>
        <taxon>Zophobas</taxon>
    </lineage>
</organism>
<evidence type="ECO:0000259" key="1">
    <source>
        <dbReference type="Pfam" id="PF16012"/>
    </source>
</evidence>
<dbReference type="InterPro" id="IPR031961">
    <property type="entry name" value="DUF4780"/>
</dbReference>
<evidence type="ECO:0000313" key="3">
    <source>
        <dbReference type="Proteomes" id="UP001168821"/>
    </source>
</evidence>
<proteinExistence type="predicted"/>
<gene>
    <name evidence="2" type="ORF">Zmor_017468</name>
</gene>
<reference evidence="2" key="1">
    <citation type="journal article" date="2023" name="G3 (Bethesda)">
        <title>Whole genome assemblies of Zophobas morio and Tenebrio molitor.</title>
        <authorList>
            <person name="Kaur S."/>
            <person name="Stinson S.A."/>
            <person name="diCenzo G.C."/>
        </authorList>
    </citation>
    <scope>NUCLEOTIDE SEQUENCE</scope>
    <source>
        <strain evidence="2">QUZm001</strain>
    </source>
</reference>
<dbReference type="AlphaFoldDB" id="A0AA38I9R5"/>
<evidence type="ECO:0000313" key="2">
    <source>
        <dbReference type="EMBL" id="KAJ3651424.1"/>
    </source>
</evidence>
<comment type="caution">
    <text evidence="2">The sequence shown here is derived from an EMBL/GenBank/DDBJ whole genome shotgun (WGS) entry which is preliminary data.</text>
</comment>
<name>A0AA38I9R5_9CUCU</name>
<sequence>MLQNGLMGALNRQLEQCLASGRQAATFKGIKYAGEILRITCEGEMSLEWLKQTVRALTALWEGAQLNVVPLAQLPRLVRATLWIPGPPFGASDTMGSS</sequence>
<dbReference type="EMBL" id="JALNTZ010000005">
    <property type="protein sequence ID" value="KAJ3651424.1"/>
    <property type="molecule type" value="Genomic_DNA"/>
</dbReference>
<protein>
    <recommendedName>
        <fullName evidence="1">DUF4780 domain-containing protein</fullName>
    </recommendedName>
</protein>